<dbReference type="AlphaFoldDB" id="A0A0C9THV2"/>
<evidence type="ECO:0008006" key="4">
    <source>
        <dbReference type="Google" id="ProtNLM"/>
    </source>
</evidence>
<name>A0A0C9THV2_PAXIN</name>
<dbReference type="Proteomes" id="UP000053647">
    <property type="component" value="Unassembled WGS sequence"/>
</dbReference>
<evidence type="ECO:0000313" key="3">
    <source>
        <dbReference type="Proteomes" id="UP000053647"/>
    </source>
</evidence>
<feature type="compositionally biased region" description="Basic and acidic residues" evidence="1">
    <location>
        <begin position="67"/>
        <end position="77"/>
    </location>
</feature>
<organism evidence="2 3">
    <name type="scientific">Paxillus involutus ATCC 200175</name>
    <dbReference type="NCBI Taxonomy" id="664439"/>
    <lineage>
        <taxon>Eukaryota</taxon>
        <taxon>Fungi</taxon>
        <taxon>Dikarya</taxon>
        <taxon>Basidiomycota</taxon>
        <taxon>Agaricomycotina</taxon>
        <taxon>Agaricomycetes</taxon>
        <taxon>Agaricomycetidae</taxon>
        <taxon>Boletales</taxon>
        <taxon>Paxilineae</taxon>
        <taxon>Paxillaceae</taxon>
        <taxon>Paxillus</taxon>
    </lineage>
</organism>
<sequence>MSHQDDEVQVVKVSVPAEIELQGLSLTFGYQNEGSVAFQFTVEPRCRSYSETPEPPEYDECTADKASSSEDNKENARTPKAKALVQGQVPTASTKRKASPATTPPKRPKVASKSSHS</sequence>
<accession>A0A0C9THV2</accession>
<gene>
    <name evidence="2" type="ORF">PAXINDRAFT_12148</name>
</gene>
<proteinExistence type="predicted"/>
<keyword evidence="3" id="KW-1185">Reference proteome</keyword>
<evidence type="ECO:0000256" key="1">
    <source>
        <dbReference type="SAM" id="MobiDB-lite"/>
    </source>
</evidence>
<dbReference type="EMBL" id="KN819338">
    <property type="protein sequence ID" value="KIJ15235.1"/>
    <property type="molecule type" value="Genomic_DNA"/>
</dbReference>
<protein>
    <recommendedName>
        <fullName evidence="4">Nucleoplasmin-like domain-containing protein</fullName>
    </recommendedName>
</protein>
<dbReference type="HOGENOM" id="CLU_2085519_0_0_1"/>
<reference evidence="3" key="2">
    <citation type="submission" date="2015-01" db="EMBL/GenBank/DDBJ databases">
        <title>Evolutionary Origins and Diversification of the Mycorrhizal Mutualists.</title>
        <authorList>
            <consortium name="DOE Joint Genome Institute"/>
            <consortium name="Mycorrhizal Genomics Consortium"/>
            <person name="Kohler A."/>
            <person name="Kuo A."/>
            <person name="Nagy L.G."/>
            <person name="Floudas D."/>
            <person name="Copeland A."/>
            <person name="Barry K.W."/>
            <person name="Cichocki N."/>
            <person name="Veneault-Fourrey C."/>
            <person name="LaButti K."/>
            <person name="Lindquist E.A."/>
            <person name="Lipzen A."/>
            <person name="Lundell T."/>
            <person name="Morin E."/>
            <person name="Murat C."/>
            <person name="Riley R."/>
            <person name="Ohm R."/>
            <person name="Sun H."/>
            <person name="Tunlid A."/>
            <person name="Henrissat B."/>
            <person name="Grigoriev I.V."/>
            <person name="Hibbett D.S."/>
            <person name="Martin F."/>
        </authorList>
    </citation>
    <scope>NUCLEOTIDE SEQUENCE [LARGE SCALE GENOMIC DNA]</scope>
    <source>
        <strain evidence="3">ATCC 200175</strain>
    </source>
</reference>
<feature type="region of interest" description="Disordered" evidence="1">
    <location>
        <begin position="46"/>
        <end position="117"/>
    </location>
</feature>
<dbReference type="OrthoDB" id="10378338at2759"/>
<reference evidence="2 3" key="1">
    <citation type="submission" date="2014-06" db="EMBL/GenBank/DDBJ databases">
        <authorList>
            <consortium name="DOE Joint Genome Institute"/>
            <person name="Kuo A."/>
            <person name="Kohler A."/>
            <person name="Nagy L.G."/>
            <person name="Floudas D."/>
            <person name="Copeland A."/>
            <person name="Barry K.W."/>
            <person name="Cichocki N."/>
            <person name="Veneault-Fourrey C."/>
            <person name="LaButti K."/>
            <person name="Lindquist E.A."/>
            <person name="Lipzen A."/>
            <person name="Lundell T."/>
            <person name="Morin E."/>
            <person name="Murat C."/>
            <person name="Sun H."/>
            <person name="Tunlid A."/>
            <person name="Henrissat B."/>
            <person name="Grigoriev I.V."/>
            <person name="Hibbett D.S."/>
            <person name="Martin F."/>
            <person name="Nordberg H.P."/>
            <person name="Cantor M.N."/>
            <person name="Hua S.X."/>
        </authorList>
    </citation>
    <scope>NUCLEOTIDE SEQUENCE [LARGE SCALE GENOMIC DNA]</scope>
    <source>
        <strain evidence="2 3">ATCC 200175</strain>
    </source>
</reference>
<evidence type="ECO:0000313" key="2">
    <source>
        <dbReference type="EMBL" id="KIJ15235.1"/>
    </source>
</evidence>
<feature type="compositionally biased region" description="Basic residues" evidence="1">
    <location>
        <begin position="106"/>
        <end position="117"/>
    </location>
</feature>